<feature type="domain" description="Ubiquinol-cytochrome c chaperone" evidence="3">
    <location>
        <begin position="36"/>
        <end position="170"/>
    </location>
</feature>
<dbReference type="InterPro" id="IPR007129">
    <property type="entry name" value="Ubiqinol_cyt_c_chaperone_CPB3"/>
</dbReference>
<protein>
    <submittedName>
        <fullName evidence="4">Cytochrome b pre-mRNA-processing protein 3</fullName>
    </submittedName>
</protein>
<evidence type="ECO:0000259" key="3">
    <source>
        <dbReference type="Pfam" id="PF03981"/>
    </source>
</evidence>
<gene>
    <name evidence="4" type="ORF">EDC90_1004180</name>
</gene>
<dbReference type="PIRSF" id="PIRSF032079">
    <property type="entry name" value="UCP032079"/>
    <property type="match status" value="1"/>
</dbReference>
<dbReference type="EMBL" id="SMAR01000004">
    <property type="protein sequence ID" value="TCT42878.1"/>
    <property type="molecule type" value="Genomic_DNA"/>
</dbReference>
<evidence type="ECO:0000256" key="1">
    <source>
        <dbReference type="ARBA" id="ARBA00006407"/>
    </source>
</evidence>
<dbReference type="InterPro" id="IPR021150">
    <property type="entry name" value="Ubiq_cyt_c_chap"/>
</dbReference>
<comment type="caution">
    <text evidence="4">The sequence shown here is derived from an EMBL/GenBank/DDBJ whole genome shotgun (WGS) entry which is preliminary data.</text>
</comment>
<evidence type="ECO:0000256" key="2">
    <source>
        <dbReference type="ARBA" id="ARBA00006436"/>
    </source>
</evidence>
<accession>A0A4R3NX06</accession>
<proteinExistence type="inferred from homology"/>
<dbReference type="RefSeq" id="WP_132309048.1">
    <property type="nucleotide sequence ID" value="NZ_SMAR01000004.1"/>
</dbReference>
<dbReference type="Pfam" id="PF03981">
    <property type="entry name" value="Ubiq_cyt_C_chap"/>
    <property type="match status" value="1"/>
</dbReference>
<dbReference type="AlphaFoldDB" id="A0A4R3NX06"/>
<comment type="similarity">
    <text evidence="1">Belongs to the CBP3 family.</text>
</comment>
<sequence>MVLGFFNKRRVNRQIVQRQYGVITATARQPCFYTSYNVPDTVMGRFEMLAAVMILFLRRTSKSSEAGKQIAQEIVDAFFLDIDYSIRELGVGDNSVPKRMKKLAGMFYGRLERYADSLQAHDHEQLAIALAQNIHSLAADPSDMAELARWMLENENHLARLDEIVVETGMVSFLVPERLETNNV</sequence>
<dbReference type="Proteomes" id="UP000295097">
    <property type="component" value="Unassembled WGS sequence"/>
</dbReference>
<dbReference type="PANTHER" id="PTHR12184">
    <property type="entry name" value="UBIQUINOL-CYTOCHROME C REDUCTASE COMPLEX ASSEMBLY FACTOR 1 FAMILY MEMBER"/>
    <property type="match status" value="1"/>
</dbReference>
<keyword evidence="5" id="KW-1185">Reference proteome</keyword>
<dbReference type="InterPro" id="IPR014569">
    <property type="entry name" value="Ubq_cyt-c_CBP3-rel"/>
</dbReference>
<evidence type="ECO:0000313" key="4">
    <source>
        <dbReference type="EMBL" id="TCT42878.1"/>
    </source>
</evidence>
<name>A0A4R3NX06_9HYPH</name>
<organism evidence="4 5">
    <name type="scientific">Martelella mediterranea</name>
    <dbReference type="NCBI Taxonomy" id="293089"/>
    <lineage>
        <taxon>Bacteria</taxon>
        <taxon>Pseudomonadati</taxon>
        <taxon>Pseudomonadota</taxon>
        <taxon>Alphaproteobacteria</taxon>
        <taxon>Hyphomicrobiales</taxon>
        <taxon>Aurantimonadaceae</taxon>
        <taxon>Martelella</taxon>
    </lineage>
</organism>
<evidence type="ECO:0000313" key="5">
    <source>
        <dbReference type="Proteomes" id="UP000295097"/>
    </source>
</evidence>
<dbReference type="OrthoDB" id="7158889at2"/>
<reference evidence="4 5" key="1">
    <citation type="submission" date="2019-03" db="EMBL/GenBank/DDBJ databases">
        <title>Freshwater and sediment microbial communities from various areas in North America, analyzing microbe dynamics in response to fracking.</title>
        <authorList>
            <person name="Lamendella R."/>
        </authorList>
    </citation>
    <scope>NUCLEOTIDE SEQUENCE [LARGE SCALE GENOMIC DNA]</scope>
    <source>
        <strain evidence="4 5">175.2</strain>
    </source>
</reference>
<dbReference type="PANTHER" id="PTHR12184:SF1">
    <property type="entry name" value="UBIQUINOL-CYTOCHROME-C REDUCTASE COMPLEX ASSEMBLY FACTOR 1"/>
    <property type="match status" value="1"/>
</dbReference>
<comment type="similarity">
    <text evidence="2">Belongs to the UPF0174 family.</text>
</comment>